<feature type="transmembrane region" description="Helical" evidence="7">
    <location>
        <begin position="103"/>
        <end position="131"/>
    </location>
</feature>
<evidence type="ECO:0000256" key="7">
    <source>
        <dbReference type="SAM" id="Phobius"/>
    </source>
</evidence>
<dbReference type="InterPro" id="IPR024989">
    <property type="entry name" value="MFS_assoc_dom"/>
</dbReference>
<gene>
    <name evidence="9" type="ORF">HYH03_018120</name>
</gene>
<feature type="transmembrane region" description="Helical" evidence="7">
    <location>
        <begin position="742"/>
        <end position="768"/>
    </location>
</feature>
<dbReference type="InterPro" id="IPR051717">
    <property type="entry name" value="MFS_MFSD6"/>
</dbReference>
<feature type="transmembrane region" description="Helical" evidence="7">
    <location>
        <begin position="806"/>
        <end position="825"/>
    </location>
</feature>
<feature type="region of interest" description="Disordered" evidence="6">
    <location>
        <begin position="487"/>
        <end position="510"/>
    </location>
</feature>
<dbReference type="PANTHER" id="PTHR16172:SF41">
    <property type="entry name" value="MAJOR FACILITATOR SUPERFAMILY DOMAIN-CONTAINING PROTEIN 6-LIKE"/>
    <property type="match status" value="1"/>
</dbReference>
<feature type="compositionally biased region" description="Low complexity" evidence="6">
    <location>
        <begin position="341"/>
        <end position="367"/>
    </location>
</feature>
<feature type="region of interest" description="Disordered" evidence="6">
    <location>
        <begin position="283"/>
        <end position="409"/>
    </location>
</feature>
<evidence type="ECO:0000259" key="8">
    <source>
        <dbReference type="Pfam" id="PF12832"/>
    </source>
</evidence>
<feature type="transmembrane region" description="Helical" evidence="7">
    <location>
        <begin position="18"/>
        <end position="35"/>
    </location>
</feature>
<feature type="transmembrane region" description="Helical" evidence="7">
    <location>
        <begin position="774"/>
        <end position="794"/>
    </location>
</feature>
<dbReference type="EMBL" id="JAEHOE010000194">
    <property type="protein sequence ID" value="KAG2482995.1"/>
    <property type="molecule type" value="Genomic_DNA"/>
</dbReference>
<dbReference type="AlphaFoldDB" id="A0A836BNF9"/>
<evidence type="ECO:0000256" key="5">
    <source>
        <dbReference type="ARBA" id="ARBA00023136"/>
    </source>
</evidence>
<dbReference type="Pfam" id="PF12832">
    <property type="entry name" value="MFS_1_like"/>
    <property type="match status" value="2"/>
</dbReference>
<keyword evidence="4 7" id="KW-1133">Transmembrane helix</keyword>
<dbReference type="Gene3D" id="1.20.1250.20">
    <property type="entry name" value="MFS general substrate transporter like domains"/>
    <property type="match status" value="2"/>
</dbReference>
<dbReference type="PANTHER" id="PTHR16172">
    <property type="entry name" value="MAJOR FACILITATOR SUPERFAMILY DOMAIN-CONTAINING PROTEIN 6-LIKE"/>
    <property type="match status" value="1"/>
</dbReference>
<comment type="subcellular location">
    <subcellularLocation>
        <location evidence="1">Membrane</location>
        <topology evidence="1">Multi-pass membrane protein</topology>
    </subcellularLocation>
</comment>
<evidence type="ECO:0000313" key="9">
    <source>
        <dbReference type="EMBL" id="KAG2482995.1"/>
    </source>
</evidence>
<dbReference type="OrthoDB" id="548603at2759"/>
<evidence type="ECO:0000256" key="3">
    <source>
        <dbReference type="ARBA" id="ARBA00022692"/>
    </source>
</evidence>
<feature type="compositionally biased region" description="Basic and acidic residues" evidence="6">
    <location>
        <begin position="953"/>
        <end position="963"/>
    </location>
</feature>
<feature type="region of interest" description="Disordered" evidence="6">
    <location>
        <begin position="1026"/>
        <end position="1049"/>
    </location>
</feature>
<evidence type="ECO:0000256" key="4">
    <source>
        <dbReference type="ARBA" id="ARBA00022989"/>
    </source>
</evidence>
<organism evidence="9 10">
    <name type="scientific">Edaphochlamys debaryana</name>
    <dbReference type="NCBI Taxonomy" id="47281"/>
    <lineage>
        <taxon>Eukaryota</taxon>
        <taxon>Viridiplantae</taxon>
        <taxon>Chlorophyta</taxon>
        <taxon>core chlorophytes</taxon>
        <taxon>Chlorophyceae</taxon>
        <taxon>CS clade</taxon>
        <taxon>Chlamydomonadales</taxon>
        <taxon>Chlamydomonadales incertae sedis</taxon>
        <taxon>Edaphochlamys</taxon>
    </lineage>
</organism>
<feature type="transmembrane region" description="Helical" evidence="7">
    <location>
        <begin position="904"/>
        <end position="925"/>
    </location>
</feature>
<feature type="domain" description="Major facilitator superfamily associated" evidence="8">
    <location>
        <begin position="734"/>
        <end position="902"/>
    </location>
</feature>
<feature type="compositionally biased region" description="Basic and acidic residues" evidence="6">
    <location>
        <begin position="391"/>
        <end position="402"/>
    </location>
</feature>
<keyword evidence="5 7" id="KW-0472">Membrane</keyword>
<dbReference type="SUPFAM" id="SSF103473">
    <property type="entry name" value="MFS general substrate transporter"/>
    <property type="match status" value="2"/>
</dbReference>
<evidence type="ECO:0000256" key="6">
    <source>
        <dbReference type="SAM" id="MobiDB-lite"/>
    </source>
</evidence>
<feature type="region of interest" description="Disordered" evidence="6">
    <location>
        <begin position="657"/>
        <end position="715"/>
    </location>
</feature>
<feature type="region of interest" description="Disordered" evidence="6">
    <location>
        <begin position="937"/>
        <end position="992"/>
    </location>
</feature>
<dbReference type="Proteomes" id="UP000612055">
    <property type="component" value="Unassembled WGS sequence"/>
</dbReference>
<comment type="caution">
    <text evidence="9">The sequence shown here is derived from an EMBL/GenBank/DDBJ whole genome shotgun (WGS) entry which is preliminary data.</text>
</comment>
<sequence>MAPAPARVALLERHLPKAWYFLSAGSTVFLLPYLYPFFDSVGFGDAQLGVISALRPWLAAAASFALPALGDRLGCHKALMLVTFVAAAGLRLALWPLRGAGFVALLVVVLASDFLAAPAGVLADALVVAAADRGGGSYGGQRLWGSVGWGGLAFGAGALLDAAGYGASFLMYGALTVPAVLVLMRLKYDSCEVSSAETEARGTAVAEAEQHVEEKASLLRGDHLYGSPDPFGGPGPQPYATPLSAALLPLVSRTDLSPIRTSAGGVRLASPRGAPRSLASPFAAVAAQQPPEPEALHPQPATPFATHVSPLAPHSRPQAGPHHLPAPGQPRRSGLSGPSTRAAAALPHSSSSPSLAAMASGAARSHSPLAVEDQQPQSQQPPQQQQVEYPSEPHHQEQRMQDADDNALGSSQLQQMLRHELIADFGADSGLGSDSASGGASPFQPLPPVPLPEWQDADGVAAVPPPDFAAAPSFAAWEASRRYAASLRRPAPSPRPATGMGEAEGEADDDDGEDACLLATRLVTNAAGYPTAATISQPAPTASTTAFTAPTAPTSALPPRLRGSAARVSWSGVGLSSWSGTSTLTPAPLTPASASASSLDLTRDGSDGLSLYHVHATTGFIPLSRSRRSMGSMASVALSLSRASSAAAAAAGAATADAGARSGSGSGPGAKARRGSKSLSGGGAGPGGARPGAKARASEGTGEGEGGDAGSGDSSPSCEAACCGRSAGFLRRCGTLLSSSEVWLFLAKVYLLGFGAGLIGTWLLIYVAELGASHALQGLMLMMNCVAEVPVFACQQALAARVSTTAVLHASLGALVLRLAAYAALPALPGVPWVVLPVELLHGFTFAMCWGASAVHCKRVAPPELQATMQGLMQAVWNGVASGSGGLVGALLHDRLGPTRMWAVLSAGLAAGWAVLAAVDLALALRSRRRRCTEIAAGWKGGGGKDAPDDAECGDHGAVRAEEGPVVAEPDVITSAPRLSNDGGGAGHGEGEGLLSAFASAARHSADGHPSSGSSPLKALLASLHHRSEGGASPRSAPSQPSSPGPQRQGLLRHALSVARERAAATLHLTPSGHAECECEPPPPPTYSEVLSDMVRGGQTYGFWVLLRRVSGAGGLSRAVSRCVSRCNSRGGSRSPSVVSSRKDLTAAVAAAATAAAGEFTPTAATTASADAPTAGSAAAGGLAGASSRKDLVAAVAAAAAAAGLLPSSAPSSGGGARPATGPERTSSDVARELVRDQGRDAHDG</sequence>
<feature type="transmembrane region" description="Helical" evidence="7">
    <location>
        <begin position="78"/>
        <end position="97"/>
    </location>
</feature>
<keyword evidence="3 7" id="KW-0812">Transmembrane</keyword>
<feature type="compositionally biased region" description="Low complexity" evidence="6">
    <location>
        <begin position="691"/>
        <end position="700"/>
    </location>
</feature>
<name>A0A836BNF9_9CHLO</name>
<feature type="transmembrane region" description="Helical" evidence="7">
    <location>
        <begin position="169"/>
        <end position="186"/>
    </location>
</feature>
<feature type="region of interest" description="Disordered" evidence="6">
    <location>
        <begin position="1206"/>
        <end position="1245"/>
    </location>
</feature>
<accession>A0A836BNF9</accession>
<feature type="compositionally biased region" description="Low complexity" evidence="6">
    <location>
        <begin position="428"/>
        <end position="443"/>
    </location>
</feature>
<evidence type="ECO:0000256" key="1">
    <source>
        <dbReference type="ARBA" id="ARBA00004141"/>
    </source>
</evidence>
<reference evidence="9" key="1">
    <citation type="journal article" date="2020" name="bioRxiv">
        <title>Comparative genomics of Chlamydomonas.</title>
        <authorList>
            <person name="Craig R.J."/>
            <person name="Hasan A.R."/>
            <person name="Ness R.W."/>
            <person name="Keightley P.D."/>
        </authorList>
    </citation>
    <scope>NUCLEOTIDE SEQUENCE</scope>
    <source>
        <strain evidence="9">CCAP 11/70</strain>
    </source>
</reference>
<feature type="compositionally biased region" description="Gly residues" evidence="6">
    <location>
        <begin position="701"/>
        <end position="710"/>
    </location>
</feature>
<feature type="compositionally biased region" description="Basic and acidic residues" evidence="6">
    <location>
        <begin position="1226"/>
        <end position="1245"/>
    </location>
</feature>
<comment type="similarity">
    <text evidence="2">Belongs to the major facilitator superfamily. MFSD6 family.</text>
</comment>
<evidence type="ECO:0000313" key="10">
    <source>
        <dbReference type="Proteomes" id="UP000612055"/>
    </source>
</evidence>
<feature type="transmembrane region" description="Helical" evidence="7">
    <location>
        <begin position="875"/>
        <end position="892"/>
    </location>
</feature>
<feature type="domain" description="Major facilitator superfamily associated" evidence="8">
    <location>
        <begin position="17"/>
        <end position="207"/>
    </location>
</feature>
<feature type="compositionally biased region" description="Low complexity" evidence="6">
    <location>
        <begin position="374"/>
        <end position="386"/>
    </location>
</feature>
<protein>
    <recommendedName>
        <fullName evidence="8">Major facilitator superfamily associated domain-containing protein</fullName>
    </recommendedName>
</protein>
<feature type="compositionally biased region" description="Low complexity" evidence="6">
    <location>
        <begin position="1030"/>
        <end position="1049"/>
    </location>
</feature>
<dbReference type="InterPro" id="IPR036259">
    <property type="entry name" value="MFS_trans_sf"/>
</dbReference>
<evidence type="ECO:0000256" key="2">
    <source>
        <dbReference type="ARBA" id="ARBA00005241"/>
    </source>
</evidence>
<feature type="compositionally biased region" description="Gly residues" evidence="6">
    <location>
        <begin position="680"/>
        <end position="690"/>
    </location>
</feature>
<proteinExistence type="inferred from homology"/>
<dbReference type="GO" id="GO:0016020">
    <property type="term" value="C:membrane"/>
    <property type="evidence" value="ECO:0007669"/>
    <property type="project" value="UniProtKB-SubCell"/>
</dbReference>
<keyword evidence="10" id="KW-1185">Reference proteome</keyword>
<feature type="region of interest" description="Disordered" evidence="6">
    <location>
        <begin position="428"/>
        <end position="448"/>
    </location>
</feature>
<feature type="transmembrane region" description="Helical" evidence="7">
    <location>
        <begin position="831"/>
        <end position="855"/>
    </location>
</feature>